<gene>
    <name evidence="5" type="ORF">ABDB84_19645</name>
</gene>
<evidence type="ECO:0000256" key="1">
    <source>
        <dbReference type="ARBA" id="ARBA00022676"/>
    </source>
</evidence>
<keyword evidence="2 5" id="KW-0808">Transferase</keyword>
<reference evidence="5 6" key="1">
    <citation type="journal article" date="2018" name="Int. J. Syst. Evol. Microbiol.">
        <title>Uliginosibacterium sediminicola sp. nov., isolated from freshwater sediment.</title>
        <authorList>
            <person name="Hwang W.M."/>
            <person name="Kim S.M."/>
            <person name="Kang K."/>
            <person name="Ahn T.Y."/>
        </authorList>
    </citation>
    <scope>NUCLEOTIDE SEQUENCE [LARGE SCALE GENOMIC DNA]</scope>
    <source>
        <strain evidence="5 6">M1-21</strain>
    </source>
</reference>
<dbReference type="PANTHER" id="PTHR12526:SF510">
    <property type="entry name" value="D-INOSITOL 3-PHOSPHATE GLYCOSYLTRANSFERASE"/>
    <property type="match status" value="1"/>
</dbReference>
<dbReference type="EMBL" id="JBDIVE010000018">
    <property type="protein sequence ID" value="MEN3070707.1"/>
    <property type="molecule type" value="Genomic_DNA"/>
</dbReference>
<organism evidence="5 6">
    <name type="scientific">Uliginosibacterium sediminicola</name>
    <dbReference type="NCBI Taxonomy" id="2024550"/>
    <lineage>
        <taxon>Bacteria</taxon>
        <taxon>Pseudomonadati</taxon>
        <taxon>Pseudomonadota</taxon>
        <taxon>Betaproteobacteria</taxon>
        <taxon>Rhodocyclales</taxon>
        <taxon>Zoogloeaceae</taxon>
        <taxon>Uliginosibacterium</taxon>
    </lineage>
</organism>
<sequence length="367" mass="39946">MRILLVIPTVFGGGAEQVAAVLSRQWSRAHTVSVLAWQAPGKAFDFGVPIDFADLGVQPGLWRKLRNVWRRVALIRARRREFQPDVVLAFMDEAGMPCVLAGDCGRLMVSVHHNPQWMPRWRRLLLGLFYRFPAAVIAVSEGVRGELAEALRLPPARLRHIPNPLALDAPYVVDAALEALGSGYLLAVGRLDVHTKGFDILLAAYAALPAGRPRLLILGEGEGRAFLEAEIQRLGLQGEVLLHGWVSDPRLFYQRAAALIVSSRYEGWSNVLMEAMGEACPVVATRCPYGPPEILGAELAQWLVAPGDVAALREGMQRVLALSADERAALAAAVRARVQRFGADQVAAQWIALAESLAKSLAAEAAR</sequence>
<dbReference type="Pfam" id="PF13439">
    <property type="entry name" value="Glyco_transf_4"/>
    <property type="match status" value="1"/>
</dbReference>
<dbReference type="RefSeq" id="WP_345921485.1">
    <property type="nucleotide sequence ID" value="NZ_JBDIVE010000018.1"/>
</dbReference>
<keyword evidence="6" id="KW-1185">Reference proteome</keyword>
<dbReference type="CDD" id="cd03811">
    <property type="entry name" value="GT4_GT28_WabH-like"/>
    <property type="match status" value="1"/>
</dbReference>
<protein>
    <submittedName>
        <fullName evidence="5">Glycosyltransferase</fullName>
        <ecNumber evidence="5">2.4.-.-</ecNumber>
    </submittedName>
</protein>
<dbReference type="InterPro" id="IPR001296">
    <property type="entry name" value="Glyco_trans_1"/>
</dbReference>
<accession>A0ABU9Z486</accession>
<proteinExistence type="predicted"/>
<evidence type="ECO:0000313" key="6">
    <source>
        <dbReference type="Proteomes" id="UP001410394"/>
    </source>
</evidence>
<dbReference type="InterPro" id="IPR028098">
    <property type="entry name" value="Glyco_trans_4-like_N"/>
</dbReference>
<keyword evidence="1 5" id="KW-0328">Glycosyltransferase</keyword>
<feature type="domain" description="Glycosyl transferase family 1" evidence="3">
    <location>
        <begin position="182"/>
        <end position="333"/>
    </location>
</feature>
<dbReference type="GO" id="GO:0016757">
    <property type="term" value="F:glycosyltransferase activity"/>
    <property type="evidence" value="ECO:0007669"/>
    <property type="project" value="UniProtKB-KW"/>
</dbReference>
<dbReference type="PANTHER" id="PTHR12526">
    <property type="entry name" value="GLYCOSYLTRANSFERASE"/>
    <property type="match status" value="1"/>
</dbReference>
<evidence type="ECO:0000313" key="5">
    <source>
        <dbReference type="EMBL" id="MEN3070707.1"/>
    </source>
</evidence>
<dbReference type="SUPFAM" id="SSF53756">
    <property type="entry name" value="UDP-Glycosyltransferase/glycogen phosphorylase"/>
    <property type="match status" value="1"/>
</dbReference>
<dbReference type="Gene3D" id="3.40.50.2000">
    <property type="entry name" value="Glycogen Phosphorylase B"/>
    <property type="match status" value="2"/>
</dbReference>
<comment type="caution">
    <text evidence="5">The sequence shown here is derived from an EMBL/GenBank/DDBJ whole genome shotgun (WGS) entry which is preliminary data.</text>
</comment>
<name>A0ABU9Z486_9RHOO</name>
<evidence type="ECO:0000259" key="4">
    <source>
        <dbReference type="Pfam" id="PF13439"/>
    </source>
</evidence>
<feature type="domain" description="Glycosyltransferase subfamily 4-like N-terminal" evidence="4">
    <location>
        <begin position="13"/>
        <end position="166"/>
    </location>
</feature>
<dbReference type="Proteomes" id="UP001410394">
    <property type="component" value="Unassembled WGS sequence"/>
</dbReference>
<dbReference type="EC" id="2.4.-.-" evidence="5"/>
<evidence type="ECO:0000256" key="2">
    <source>
        <dbReference type="ARBA" id="ARBA00022679"/>
    </source>
</evidence>
<evidence type="ECO:0000259" key="3">
    <source>
        <dbReference type="Pfam" id="PF00534"/>
    </source>
</evidence>
<dbReference type="Pfam" id="PF00534">
    <property type="entry name" value="Glycos_transf_1"/>
    <property type="match status" value="1"/>
</dbReference>